<sequence length="419" mass="48436">MASTFGKVGDSEVINLLIVDDEPKIRRKIRQLLDWESFGMEIVGEAEDGELALELAESLRPDLLLVDICIPIMNGLELVEKVNRILPHSVVVLITGHDEFTFAHQAVKLNVFDYLLKPVRQDELQGVILRAKKQLEQFSFQNKYMNWANTHLTKNFTSIRDRFLNEWVNGQLSDIEVEEQLDFFKIKVPSQFGMMLIKVTDRLMIGQGFKEWDRQLLLFAVQNVTEEIVSGRGQSLIFRDAKDHVVVLLHLNDQTNLETLAELVTVSMEKYLKCNVHSIAQQRDQWCGIPDLYRQLLQEMMVEEHWSPIVLLSKKYIDTHYQLETFSLQDLAKQFQISPAYISRLLRQELGATFIDYLTKTRIKRAIQLMNDPSCKMYEVAEKVGYSSQHYFSTAFKKIVGISPTEYRKGGSNNVDVLI</sequence>
<dbReference type="PANTHER" id="PTHR42713:SF3">
    <property type="entry name" value="TRANSCRIPTIONAL REGULATORY PROTEIN HPTR"/>
    <property type="match status" value="1"/>
</dbReference>
<evidence type="ECO:0000313" key="12">
    <source>
        <dbReference type="Proteomes" id="UP000618579"/>
    </source>
</evidence>
<dbReference type="CDD" id="cd17536">
    <property type="entry name" value="REC_YesN-like"/>
    <property type="match status" value="1"/>
</dbReference>
<dbReference type="SUPFAM" id="SSF52172">
    <property type="entry name" value="CheY-like"/>
    <property type="match status" value="1"/>
</dbReference>
<dbReference type="RefSeq" id="WP_246294246.1">
    <property type="nucleotide sequence ID" value="NZ_WHNZ01000027.1"/>
</dbReference>
<dbReference type="Pfam" id="PF00072">
    <property type="entry name" value="Response_reg"/>
    <property type="match status" value="1"/>
</dbReference>
<dbReference type="PRINTS" id="PR00032">
    <property type="entry name" value="HTHARAC"/>
</dbReference>
<feature type="modified residue" description="4-aspartylphosphate" evidence="8">
    <location>
        <position position="67"/>
    </location>
</feature>
<evidence type="ECO:0000256" key="3">
    <source>
        <dbReference type="ARBA" id="ARBA00022553"/>
    </source>
</evidence>
<proteinExistence type="predicted"/>
<keyword evidence="4" id="KW-0902">Two-component regulatory system</keyword>
<dbReference type="InterPro" id="IPR020449">
    <property type="entry name" value="Tscrpt_reg_AraC-type_HTH"/>
</dbReference>
<feature type="domain" description="Response regulatory" evidence="10">
    <location>
        <begin position="15"/>
        <end position="132"/>
    </location>
</feature>
<dbReference type="InterPro" id="IPR051552">
    <property type="entry name" value="HptR"/>
</dbReference>
<accession>A0ABX1ZMH4</accession>
<dbReference type="SMART" id="SM00448">
    <property type="entry name" value="REC"/>
    <property type="match status" value="1"/>
</dbReference>
<keyword evidence="5" id="KW-0805">Transcription regulation</keyword>
<dbReference type="PROSITE" id="PS50110">
    <property type="entry name" value="RESPONSE_REGULATORY"/>
    <property type="match status" value="1"/>
</dbReference>
<protein>
    <submittedName>
        <fullName evidence="11">Response regulator</fullName>
    </submittedName>
</protein>
<evidence type="ECO:0000256" key="5">
    <source>
        <dbReference type="ARBA" id="ARBA00023015"/>
    </source>
</evidence>
<evidence type="ECO:0000256" key="4">
    <source>
        <dbReference type="ARBA" id="ARBA00023012"/>
    </source>
</evidence>
<evidence type="ECO:0000256" key="6">
    <source>
        <dbReference type="ARBA" id="ARBA00023125"/>
    </source>
</evidence>
<dbReference type="InterPro" id="IPR001789">
    <property type="entry name" value="Sig_transdc_resp-reg_receiver"/>
</dbReference>
<dbReference type="Proteomes" id="UP000618579">
    <property type="component" value="Unassembled WGS sequence"/>
</dbReference>
<organism evidence="11 12">
    <name type="scientific">Paenibacillus planticolens</name>
    <dbReference type="NCBI Taxonomy" id="2654976"/>
    <lineage>
        <taxon>Bacteria</taxon>
        <taxon>Bacillati</taxon>
        <taxon>Bacillota</taxon>
        <taxon>Bacilli</taxon>
        <taxon>Bacillales</taxon>
        <taxon>Paenibacillaceae</taxon>
        <taxon>Paenibacillus</taxon>
    </lineage>
</organism>
<evidence type="ECO:0000313" key="11">
    <source>
        <dbReference type="EMBL" id="NOV01146.1"/>
    </source>
</evidence>
<evidence type="ECO:0000256" key="8">
    <source>
        <dbReference type="PROSITE-ProRule" id="PRU00169"/>
    </source>
</evidence>
<evidence type="ECO:0000256" key="7">
    <source>
        <dbReference type="ARBA" id="ARBA00023163"/>
    </source>
</evidence>
<dbReference type="InterPro" id="IPR018062">
    <property type="entry name" value="HTH_AraC-typ_CS"/>
</dbReference>
<evidence type="ECO:0000259" key="10">
    <source>
        <dbReference type="PROSITE" id="PS50110"/>
    </source>
</evidence>
<dbReference type="Pfam" id="PF12833">
    <property type="entry name" value="HTH_18"/>
    <property type="match status" value="1"/>
</dbReference>
<dbReference type="PROSITE" id="PS01124">
    <property type="entry name" value="HTH_ARAC_FAMILY_2"/>
    <property type="match status" value="1"/>
</dbReference>
<dbReference type="PROSITE" id="PS00041">
    <property type="entry name" value="HTH_ARAC_FAMILY_1"/>
    <property type="match status" value="1"/>
</dbReference>
<dbReference type="Gene3D" id="3.40.50.2300">
    <property type="match status" value="1"/>
</dbReference>
<feature type="domain" description="HTH araC/xylS-type" evidence="9">
    <location>
        <begin position="311"/>
        <end position="410"/>
    </location>
</feature>
<keyword evidence="2" id="KW-0963">Cytoplasm</keyword>
<keyword evidence="6" id="KW-0238">DNA-binding</keyword>
<evidence type="ECO:0000256" key="2">
    <source>
        <dbReference type="ARBA" id="ARBA00022490"/>
    </source>
</evidence>
<reference evidence="11 12" key="1">
    <citation type="submission" date="2019-10" db="EMBL/GenBank/DDBJ databases">
        <title>Description of Paenibacillus pedi sp. nov.</title>
        <authorList>
            <person name="Carlier A."/>
            <person name="Qi S."/>
        </authorList>
    </citation>
    <scope>NUCLEOTIDE SEQUENCE [LARGE SCALE GENOMIC DNA]</scope>
    <source>
        <strain evidence="11 12">LMG 31457</strain>
    </source>
</reference>
<comment type="caution">
    <text evidence="11">The sequence shown here is derived from an EMBL/GenBank/DDBJ whole genome shotgun (WGS) entry which is preliminary data.</text>
</comment>
<gene>
    <name evidence="11" type="ORF">GC097_14095</name>
</gene>
<dbReference type="SMART" id="SM00342">
    <property type="entry name" value="HTH_ARAC"/>
    <property type="match status" value="1"/>
</dbReference>
<name>A0ABX1ZMH4_9BACL</name>
<evidence type="ECO:0000259" key="9">
    <source>
        <dbReference type="PROSITE" id="PS01124"/>
    </source>
</evidence>
<keyword evidence="3 8" id="KW-0597">Phosphoprotein</keyword>
<keyword evidence="12" id="KW-1185">Reference proteome</keyword>
<dbReference type="InterPro" id="IPR011006">
    <property type="entry name" value="CheY-like_superfamily"/>
</dbReference>
<dbReference type="SUPFAM" id="SSF46689">
    <property type="entry name" value="Homeodomain-like"/>
    <property type="match status" value="1"/>
</dbReference>
<comment type="subcellular location">
    <subcellularLocation>
        <location evidence="1">Cytoplasm</location>
    </subcellularLocation>
</comment>
<keyword evidence="7" id="KW-0804">Transcription</keyword>
<dbReference type="InterPro" id="IPR018060">
    <property type="entry name" value="HTH_AraC"/>
</dbReference>
<dbReference type="Gene3D" id="1.10.10.60">
    <property type="entry name" value="Homeodomain-like"/>
    <property type="match status" value="2"/>
</dbReference>
<evidence type="ECO:0000256" key="1">
    <source>
        <dbReference type="ARBA" id="ARBA00004496"/>
    </source>
</evidence>
<dbReference type="EMBL" id="WHNZ01000027">
    <property type="protein sequence ID" value="NOV01146.1"/>
    <property type="molecule type" value="Genomic_DNA"/>
</dbReference>
<dbReference type="PANTHER" id="PTHR42713">
    <property type="entry name" value="HISTIDINE KINASE-RELATED"/>
    <property type="match status" value="1"/>
</dbReference>
<dbReference type="InterPro" id="IPR009057">
    <property type="entry name" value="Homeodomain-like_sf"/>
</dbReference>